<dbReference type="GO" id="GO:0008168">
    <property type="term" value="F:methyltransferase activity"/>
    <property type="evidence" value="ECO:0007669"/>
    <property type="project" value="UniProtKB-KW"/>
</dbReference>
<dbReference type="PANTHER" id="PTHR39963">
    <property type="entry name" value="SLL0983 PROTEIN"/>
    <property type="match status" value="1"/>
</dbReference>
<evidence type="ECO:0000313" key="4">
    <source>
        <dbReference type="Proteomes" id="UP000224740"/>
    </source>
</evidence>
<dbReference type="Proteomes" id="UP000264693">
    <property type="component" value="Chromosome"/>
</dbReference>
<keyword evidence="2" id="KW-0489">Methyltransferase</keyword>
<dbReference type="SUPFAM" id="SSF53335">
    <property type="entry name" value="S-adenosyl-L-methionine-dependent methyltransferases"/>
    <property type="match status" value="1"/>
</dbReference>
<reference evidence="2 5" key="3">
    <citation type="submission" date="2018-08" db="EMBL/GenBank/DDBJ databases">
        <title>Complete genome of the Arcobacter marinus type strain JCM 15502.</title>
        <authorList>
            <person name="Miller W.G."/>
            <person name="Yee E."/>
            <person name="Huynh S."/>
            <person name="Parker C.T."/>
        </authorList>
    </citation>
    <scope>NUCLEOTIDE SEQUENCE [LARGE SCALE GENOMIC DNA]</scope>
    <source>
        <strain evidence="2 5">JCM 15502</strain>
    </source>
</reference>
<evidence type="ECO:0000313" key="3">
    <source>
        <dbReference type="EMBL" id="PHO15254.1"/>
    </source>
</evidence>
<reference evidence="4" key="1">
    <citation type="submission" date="2017-09" db="EMBL/GenBank/DDBJ databases">
        <title>Arcobacter canalis sp. nov., a new species isolated from a water canal contaminated with urban sewage.</title>
        <authorList>
            <person name="Perez-Cataluna A."/>
            <person name="Salas-Masso N."/>
            <person name="Figueras M.J."/>
        </authorList>
    </citation>
    <scope>NUCLEOTIDE SEQUENCE [LARGE SCALE GENOMIC DNA]</scope>
    <source>
        <strain evidence="4">CECT 7727</strain>
    </source>
</reference>
<dbReference type="EMBL" id="CP032101">
    <property type="protein sequence ID" value="AXX85989.1"/>
    <property type="molecule type" value="Genomic_DNA"/>
</dbReference>
<feature type="domain" description="MnmC-like methyltransferase" evidence="1">
    <location>
        <begin position="110"/>
        <end position="212"/>
    </location>
</feature>
<gene>
    <name evidence="2" type="ORF">AMRN_0209</name>
    <name evidence="3" type="ORF">CPH92_07610</name>
</gene>
<evidence type="ECO:0000313" key="5">
    <source>
        <dbReference type="Proteomes" id="UP000264693"/>
    </source>
</evidence>
<dbReference type="KEGG" id="amar:AMRN_0209"/>
<protein>
    <submittedName>
        <fullName evidence="2">SAM-dependent methyltransferase</fullName>
    </submittedName>
</protein>
<dbReference type="GO" id="GO:0016645">
    <property type="term" value="F:oxidoreductase activity, acting on the CH-NH group of donors"/>
    <property type="evidence" value="ECO:0007669"/>
    <property type="project" value="InterPro"/>
</dbReference>
<dbReference type="RefSeq" id="WP_099311138.1">
    <property type="nucleotide sequence ID" value="NZ_CP032101.1"/>
</dbReference>
<accession>A0A347THB1</accession>
<evidence type="ECO:0000259" key="1">
    <source>
        <dbReference type="Pfam" id="PF05430"/>
    </source>
</evidence>
<dbReference type="EMBL" id="NXAO01000032">
    <property type="protein sequence ID" value="PHO15254.1"/>
    <property type="molecule type" value="Genomic_DNA"/>
</dbReference>
<dbReference type="Proteomes" id="UP000224740">
    <property type="component" value="Unassembled WGS sequence"/>
</dbReference>
<evidence type="ECO:0000313" key="2">
    <source>
        <dbReference type="EMBL" id="AXX85989.1"/>
    </source>
</evidence>
<dbReference type="Pfam" id="PF05430">
    <property type="entry name" value="Methyltransf_30"/>
    <property type="match status" value="1"/>
</dbReference>
<proteinExistence type="predicted"/>
<dbReference type="InterPro" id="IPR029063">
    <property type="entry name" value="SAM-dependent_MTases_sf"/>
</dbReference>
<reference evidence="3" key="2">
    <citation type="submission" date="2017-09" db="EMBL/GenBank/DDBJ databases">
        <authorList>
            <person name="Perez-Cataluna A."/>
            <person name="Figueras M.J."/>
            <person name="Salas-Masso N."/>
        </authorList>
    </citation>
    <scope>NUCLEOTIDE SEQUENCE</scope>
    <source>
        <strain evidence="3">CECT 7727</strain>
    </source>
</reference>
<keyword evidence="2" id="KW-0808">Transferase</keyword>
<name>A0A347THB1_9BACT</name>
<dbReference type="InterPro" id="IPR008471">
    <property type="entry name" value="MnmC-like_methylTransf"/>
</dbReference>
<keyword evidence="4" id="KW-1185">Reference proteome</keyword>
<dbReference type="AlphaFoldDB" id="A0A347THB1"/>
<sequence>MYSVVTTKDGSNTLYSNKYNQHYHNIDDGAVFETLSKHVIPAFTFHKNKANLNILDICFGLGYNTLGTIYYIKKNNIKTKLNIYSPELDENLINSLKNFTYPKEFDSLIPIIKQLSKNFHYKDEGIEIKIHLGDAKQYLKNLDIKFDIIYQDAFSSEVNYELWTKEYFQLLYNLSKENTIITTYSIATPVRLSMYEAGFEIYEYIPLKRKQTLAFTSNQNILGKYVDMELKKINNPKAKALYDR</sequence>
<organism evidence="2 5">
    <name type="scientific">Malaciobacter marinus</name>
    <dbReference type="NCBI Taxonomy" id="505249"/>
    <lineage>
        <taxon>Bacteria</taxon>
        <taxon>Pseudomonadati</taxon>
        <taxon>Campylobacterota</taxon>
        <taxon>Epsilonproteobacteria</taxon>
        <taxon>Campylobacterales</taxon>
        <taxon>Arcobacteraceae</taxon>
        <taxon>Malaciobacter</taxon>
    </lineage>
</organism>
<dbReference type="GO" id="GO:0032259">
    <property type="term" value="P:methylation"/>
    <property type="evidence" value="ECO:0007669"/>
    <property type="project" value="UniProtKB-KW"/>
</dbReference>
<dbReference type="PANTHER" id="PTHR39963:SF1">
    <property type="entry name" value="MNMC-LIKE METHYLTRANSFERASE DOMAIN-CONTAINING PROTEIN"/>
    <property type="match status" value="1"/>
</dbReference>
<dbReference type="Gene3D" id="3.40.50.150">
    <property type="entry name" value="Vaccinia Virus protein VP39"/>
    <property type="match status" value="1"/>
</dbReference>